<dbReference type="EMBL" id="JAVDXW010000001">
    <property type="protein sequence ID" value="MDR7300279.1"/>
    <property type="molecule type" value="Genomic_DNA"/>
</dbReference>
<dbReference type="Proteomes" id="UP001180845">
    <property type="component" value="Unassembled WGS sequence"/>
</dbReference>
<reference evidence="2" key="1">
    <citation type="submission" date="2023-07" db="EMBL/GenBank/DDBJ databases">
        <title>Sequencing the genomes of 1000 actinobacteria strains.</title>
        <authorList>
            <person name="Klenk H.-P."/>
        </authorList>
    </citation>
    <scope>NUCLEOTIDE SEQUENCE</scope>
    <source>
        <strain evidence="2">DSM 45977</strain>
    </source>
</reference>
<name>A0AAE4CK09_9ACTN</name>
<evidence type="ECO:0000256" key="1">
    <source>
        <dbReference type="SAM" id="MobiDB-lite"/>
    </source>
</evidence>
<evidence type="ECO:0000313" key="2">
    <source>
        <dbReference type="EMBL" id="MDR7300279.1"/>
    </source>
</evidence>
<gene>
    <name evidence="2" type="ORF">JOF55_000460</name>
</gene>
<keyword evidence="3" id="KW-1185">Reference proteome</keyword>
<evidence type="ECO:0000313" key="3">
    <source>
        <dbReference type="Proteomes" id="UP001180845"/>
    </source>
</evidence>
<proteinExistence type="predicted"/>
<dbReference type="AlphaFoldDB" id="A0AAE4CK09"/>
<accession>A0AAE4CK09</accession>
<feature type="region of interest" description="Disordered" evidence="1">
    <location>
        <begin position="169"/>
        <end position="199"/>
    </location>
</feature>
<protein>
    <submittedName>
        <fullName evidence="2">Uncharacterized protein</fullName>
    </submittedName>
</protein>
<organism evidence="2 3">
    <name type="scientific">Haloactinomyces albus</name>
    <dbReference type="NCBI Taxonomy" id="1352928"/>
    <lineage>
        <taxon>Bacteria</taxon>
        <taxon>Bacillati</taxon>
        <taxon>Actinomycetota</taxon>
        <taxon>Actinomycetes</taxon>
        <taxon>Actinopolysporales</taxon>
        <taxon>Actinopolysporaceae</taxon>
        <taxon>Haloactinomyces</taxon>
    </lineage>
</organism>
<comment type="caution">
    <text evidence="2">The sequence shown here is derived from an EMBL/GenBank/DDBJ whole genome shotgun (WGS) entry which is preliminary data.</text>
</comment>
<sequence length="199" mass="21404">MDNKGNHHRSARMRARAMSVFRRGAVHGCAAGTVGVAVMTLGEELEQRWTGRPNSHVPGRTLARLLGSPLPPSRMNLLMHLGQGALLGMLRGVMADSGLRGPWSSAMFAVVRLTNDQTLENASGVGAPPWTWPRTELVVDLAHKAVYALVTGLVADRLAARIGPGPGLQHARLRHGRHPDIGPVEPVPTPTPEQGNERR</sequence>